<proteinExistence type="predicted"/>
<dbReference type="Gene3D" id="4.10.60.10">
    <property type="entry name" value="Zinc finger, CCHC-type"/>
    <property type="match status" value="1"/>
</dbReference>
<dbReference type="EMBL" id="JALNTZ010000001">
    <property type="protein sequence ID" value="KAJ3667042.1"/>
    <property type="molecule type" value="Genomic_DNA"/>
</dbReference>
<gene>
    <name evidence="4" type="ORF">Zmor_002452</name>
</gene>
<dbReference type="GO" id="GO:0008270">
    <property type="term" value="F:zinc ion binding"/>
    <property type="evidence" value="ECO:0007669"/>
    <property type="project" value="UniProtKB-KW"/>
</dbReference>
<evidence type="ECO:0000256" key="2">
    <source>
        <dbReference type="SAM" id="MobiDB-lite"/>
    </source>
</evidence>
<feature type="domain" description="CCHC-type" evidence="3">
    <location>
        <begin position="262"/>
        <end position="277"/>
    </location>
</feature>
<dbReference type="InterPro" id="IPR001878">
    <property type="entry name" value="Znf_CCHC"/>
</dbReference>
<evidence type="ECO:0000313" key="4">
    <source>
        <dbReference type="EMBL" id="KAJ3667042.1"/>
    </source>
</evidence>
<keyword evidence="1" id="KW-0863">Zinc-finger</keyword>
<evidence type="ECO:0000313" key="5">
    <source>
        <dbReference type="Proteomes" id="UP001168821"/>
    </source>
</evidence>
<feature type="compositionally biased region" description="Low complexity" evidence="2">
    <location>
        <begin position="228"/>
        <end position="237"/>
    </location>
</feature>
<dbReference type="InterPro" id="IPR036875">
    <property type="entry name" value="Znf_CCHC_sf"/>
</dbReference>
<protein>
    <recommendedName>
        <fullName evidence="3">CCHC-type domain-containing protein</fullName>
    </recommendedName>
</protein>
<evidence type="ECO:0000256" key="1">
    <source>
        <dbReference type="PROSITE-ProRule" id="PRU00047"/>
    </source>
</evidence>
<keyword evidence="5" id="KW-1185">Reference proteome</keyword>
<organism evidence="4 5">
    <name type="scientific">Zophobas morio</name>
    <dbReference type="NCBI Taxonomy" id="2755281"/>
    <lineage>
        <taxon>Eukaryota</taxon>
        <taxon>Metazoa</taxon>
        <taxon>Ecdysozoa</taxon>
        <taxon>Arthropoda</taxon>
        <taxon>Hexapoda</taxon>
        <taxon>Insecta</taxon>
        <taxon>Pterygota</taxon>
        <taxon>Neoptera</taxon>
        <taxon>Endopterygota</taxon>
        <taxon>Coleoptera</taxon>
        <taxon>Polyphaga</taxon>
        <taxon>Cucujiformia</taxon>
        <taxon>Tenebrionidae</taxon>
        <taxon>Zophobas</taxon>
    </lineage>
</organism>
<evidence type="ECO:0000259" key="3">
    <source>
        <dbReference type="PROSITE" id="PS50158"/>
    </source>
</evidence>
<keyword evidence="1" id="KW-0862">Zinc</keyword>
<reference evidence="4" key="1">
    <citation type="journal article" date="2023" name="G3 (Bethesda)">
        <title>Whole genome assemblies of Zophobas morio and Tenebrio molitor.</title>
        <authorList>
            <person name="Kaur S."/>
            <person name="Stinson S.A."/>
            <person name="diCenzo G.C."/>
        </authorList>
    </citation>
    <scope>NUCLEOTIDE SEQUENCE</scope>
    <source>
        <strain evidence="4">QUZm001</strain>
    </source>
</reference>
<dbReference type="SUPFAM" id="SSF57756">
    <property type="entry name" value="Retrovirus zinc finger-like domains"/>
    <property type="match status" value="1"/>
</dbReference>
<feature type="compositionally biased region" description="Polar residues" evidence="2">
    <location>
        <begin position="216"/>
        <end position="226"/>
    </location>
</feature>
<feature type="region of interest" description="Disordered" evidence="2">
    <location>
        <begin position="1"/>
        <end position="32"/>
    </location>
</feature>
<dbReference type="AlphaFoldDB" id="A0AA38MTN5"/>
<dbReference type="GO" id="GO:0003676">
    <property type="term" value="F:nucleic acid binding"/>
    <property type="evidence" value="ECO:0007669"/>
    <property type="project" value="InterPro"/>
</dbReference>
<accession>A0AA38MTN5</accession>
<comment type="caution">
    <text evidence="4">The sequence shown here is derived from an EMBL/GenBank/DDBJ whole genome shotgun (WGS) entry which is preliminary data.</text>
</comment>
<feature type="region of interest" description="Disordered" evidence="2">
    <location>
        <begin position="216"/>
        <end position="252"/>
    </location>
</feature>
<dbReference type="Proteomes" id="UP001168821">
    <property type="component" value="Unassembled WGS sequence"/>
</dbReference>
<dbReference type="PROSITE" id="PS50158">
    <property type="entry name" value="ZF_CCHC"/>
    <property type="match status" value="1"/>
</dbReference>
<dbReference type="SMART" id="SM00343">
    <property type="entry name" value="ZnF_C2HC"/>
    <property type="match status" value="2"/>
</dbReference>
<keyword evidence="1" id="KW-0479">Metal-binding</keyword>
<name>A0AA38MTN5_9CUCU</name>
<sequence length="316" mass="36160">MGRPRRQQSRESPSPQTSDHFSRTESRETTSSIDRLTEVMTTFIQQAGNRRPSYLTKGEVVPYFNPDDREQNAESWCNKVDELSEIFKWPEDATIYYALSKLRGLAETWYRGQTTLKSTWGEWKERIKTAFPSKRNFYEDLVNMMRRRKRPEETYDKYFYEKNAMLTGCKIVGSDAVSCIIGGIDDVVAKTGATAGNHQTPESLFQYLSAINGVSTTPRPSTSRNYSHPHSSTSKSYSHLHEKPERFGSSTNGMSERSAAHCYHCGKNGHYSKYCPNRRARDAADTVRCTYCRGRGHLEANCFRKENDTQADKSIS</sequence>